<name>A0ABU5EAH8_9PROT</name>
<keyword evidence="1" id="KW-0812">Transmembrane</keyword>
<sequence>MTAVSRFQSHTAAKQSWLSRHQAESAILVALVLLLGGIFWHQLQTGPKAADVADALRRYVARLQVSDSVRSGSLATEMQAALFAPRLGDVQITDRRSYPGYWSVEAVMQVEPPMGLAIDVPVRLRLVQNRDGWTLIDARDLSGQKLSYKNNMPQISG</sequence>
<evidence type="ECO:0000313" key="3">
    <source>
        <dbReference type="Proteomes" id="UP001279642"/>
    </source>
</evidence>
<dbReference type="RefSeq" id="WP_320507934.1">
    <property type="nucleotide sequence ID" value="NZ_JAXCLW010000002.1"/>
</dbReference>
<protein>
    <submittedName>
        <fullName evidence="2">Uncharacterized protein</fullName>
    </submittedName>
</protein>
<evidence type="ECO:0000256" key="1">
    <source>
        <dbReference type="SAM" id="Phobius"/>
    </source>
</evidence>
<accession>A0ABU5EAH8</accession>
<gene>
    <name evidence="2" type="ORF">SMD27_08475</name>
</gene>
<comment type="caution">
    <text evidence="2">The sequence shown here is derived from an EMBL/GenBank/DDBJ whole genome shotgun (WGS) entry which is preliminary data.</text>
</comment>
<keyword evidence="1" id="KW-1133">Transmembrane helix</keyword>
<dbReference type="EMBL" id="JAXCLW010000002">
    <property type="protein sequence ID" value="MDY0882876.1"/>
    <property type="molecule type" value="Genomic_DNA"/>
</dbReference>
<feature type="transmembrane region" description="Helical" evidence="1">
    <location>
        <begin position="21"/>
        <end position="40"/>
    </location>
</feature>
<dbReference type="Proteomes" id="UP001279642">
    <property type="component" value="Unassembled WGS sequence"/>
</dbReference>
<keyword evidence="3" id="KW-1185">Reference proteome</keyword>
<keyword evidence="1" id="KW-0472">Membrane</keyword>
<organism evidence="2 3">
    <name type="scientific">Dongia soli</name>
    <dbReference type="NCBI Taxonomy" id="600628"/>
    <lineage>
        <taxon>Bacteria</taxon>
        <taxon>Pseudomonadati</taxon>
        <taxon>Pseudomonadota</taxon>
        <taxon>Alphaproteobacteria</taxon>
        <taxon>Rhodospirillales</taxon>
        <taxon>Dongiaceae</taxon>
        <taxon>Dongia</taxon>
    </lineage>
</organism>
<proteinExistence type="predicted"/>
<evidence type="ECO:0000313" key="2">
    <source>
        <dbReference type="EMBL" id="MDY0882876.1"/>
    </source>
</evidence>
<reference evidence="2 3" key="1">
    <citation type="journal article" date="2016" name="Antonie Van Leeuwenhoek">
        <title>Dongia soli sp. nov., isolated from soil from Dokdo, Korea.</title>
        <authorList>
            <person name="Kim D.U."/>
            <person name="Lee H."/>
            <person name="Kim H."/>
            <person name="Kim S.G."/>
            <person name="Ka J.O."/>
        </authorList>
    </citation>
    <scope>NUCLEOTIDE SEQUENCE [LARGE SCALE GENOMIC DNA]</scope>
    <source>
        <strain evidence="2 3">D78</strain>
    </source>
</reference>